<evidence type="ECO:0000313" key="6">
    <source>
        <dbReference type="EMBL" id="SEC76024.1"/>
    </source>
</evidence>
<evidence type="ECO:0000256" key="1">
    <source>
        <dbReference type="ARBA" id="ARBA00009437"/>
    </source>
</evidence>
<dbReference type="Proteomes" id="UP000198982">
    <property type="component" value="Unassembled WGS sequence"/>
</dbReference>
<dbReference type="EMBL" id="FNTJ01000002">
    <property type="protein sequence ID" value="SEC76024.1"/>
    <property type="molecule type" value="Genomic_DNA"/>
</dbReference>
<dbReference type="Pfam" id="PF03466">
    <property type="entry name" value="LysR_substrate"/>
    <property type="match status" value="2"/>
</dbReference>
<feature type="domain" description="HTH lysR-type" evidence="5">
    <location>
        <begin position="12"/>
        <end position="69"/>
    </location>
</feature>
<keyword evidence="7" id="KW-1185">Reference proteome</keyword>
<accession>A0A1H4V6I2</accession>
<proteinExistence type="inferred from homology"/>
<dbReference type="PRINTS" id="PR00039">
    <property type="entry name" value="HTHLYSR"/>
</dbReference>
<dbReference type="GO" id="GO:0003677">
    <property type="term" value="F:DNA binding"/>
    <property type="evidence" value="ECO:0007669"/>
    <property type="project" value="UniProtKB-KW"/>
</dbReference>
<dbReference type="Pfam" id="PF00126">
    <property type="entry name" value="HTH_1"/>
    <property type="match status" value="1"/>
</dbReference>
<organism evidence="6 7">
    <name type="scientific">Pseudomonas saponiphila</name>
    <dbReference type="NCBI Taxonomy" id="556534"/>
    <lineage>
        <taxon>Bacteria</taxon>
        <taxon>Pseudomonadati</taxon>
        <taxon>Pseudomonadota</taxon>
        <taxon>Gammaproteobacteria</taxon>
        <taxon>Pseudomonadales</taxon>
        <taxon>Pseudomonadaceae</taxon>
        <taxon>Pseudomonas</taxon>
    </lineage>
</organism>
<dbReference type="RefSeq" id="WP_092318117.1">
    <property type="nucleotide sequence ID" value="NZ_FNTJ01000002.1"/>
</dbReference>
<dbReference type="InterPro" id="IPR005119">
    <property type="entry name" value="LysR_subst-bd"/>
</dbReference>
<dbReference type="SUPFAM" id="SSF46785">
    <property type="entry name" value="Winged helix' DNA-binding domain"/>
    <property type="match status" value="1"/>
</dbReference>
<dbReference type="InterPro" id="IPR036390">
    <property type="entry name" value="WH_DNA-bd_sf"/>
</dbReference>
<evidence type="ECO:0000256" key="2">
    <source>
        <dbReference type="ARBA" id="ARBA00023015"/>
    </source>
</evidence>
<evidence type="ECO:0000259" key="5">
    <source>
        <dbReference type="PROSITE" id="PS50931"/>
    </source>
</evidence>
<evidence type="ECO:0000256" key="4">
    <source>
        <dbReference type="ARBA" id="ARBA00023163"/>
    </source>
</evidence>
<dbReference type="PROSITE" id="PS50931">
    <property type="entry name" value="HTH_LYSR"/>
    <property type="match status" value="1"/>
</dbReference>
<keyword evidence="3 6" id="KW-0238">DNA-binding</keyword>
<evidence type="ECO:0000256" key="3">
    <source>
        <dbReference type="ARBA" id="ARBA00023125"/>
    </source>
</evidence>
<name>A0A1H4V6I2_9PSED</name>
<protein>
    <submittedName>
        <fullName evidence="6">DNA-binding transcriptional regulator, LysR family</fullName>
    </submittedName>
</protein>
<dbReference type="PANTHER" id="PTHR30118">
    <property type="entry name" value="HTH-TYPE TRANSCRIPTIONAL REGULATOR LEUO-RELATED"/>
    <property type="match status" value="1"/>
</dbReference>
<dbReference type="InterPro" id="IPR000847">
    <property type="entry name" value="LysR_HTH_N"/>
</dbReference>
<sequence>MLRDEVPRVPRIDLNLLRVFDAVYEDRSILLASKRLHLSQSAVSHALTRLRESLQDELFIRTARGMQPSARAEAIAGPLREALLTIQRTVGVEAFDPARATRTFTLAINDYLSSVLLAPLLRRLAQQAPGVDLVVRPVTRLDLAEQIDVGRIDLALGVFAELPRRVHSTCLWQQQDVLLMDPGHPLLKLPEVTLEALADCPLITLSVGGQEEGAVNGYILERGLARQSEMFDRQRLEQAFASIGRQPRYQLTLPHSLVLPELLAQSPLVAIVPGPLARAFERRFALCPRALPLALEAAPLMAIWHGRNSADPAHAWLRQQLLEVAATLSAESH</sequence>
<dbReference type="PANTHER" id="PTHR30118:SF15">
    <property type="entry name" value="TRANSCRIPTIONAL REGULATORY PROTEIN"/>
    <property type="match status" value="1"/>
</dbReference>
<evidence type="ECO:0000313" key="7">
    <source>
        <dbReference type="Proteomes" id="UP000198982"/>
    </source>
</evidence>
<reference evidence="7" key="1">
    <citation type="submission" date="2016-10" db="EMBL/GenBank/DDBJ databases">
        <authorList>
            <person name="Varghese N."/>
            <person name="Submissions S."/>
        </authorList>
    </citation>
    <scope>NUCLEOTIDE SEQUENCE [LARGE SCALE GENOMIC DNA]</scope>
    <source>
        <strain evidence="7">DSM 9751</strain>
    </source>
</reference>
<dbReference type="SUPFAM" id="SSF53850">
    <property type="entry name" value="Periplasmic binding protein-like II"/>
    <property type="match status" value="1"/>
</dbReference>
<dbReference type="GO" id="GO:0003700">
    <property type="term" value="F:DNA-binding transcription factor activity"/>
    <property type="evidence" value="ECO:0007669"/>
    <property type="project" value="InterPro"/>
</dbReference>
<dbReference type="InterPro" id="IPR050389">
    <property type="entry name" value="LysR-type_TF"/>
</dbReference>
<dbReference type="AlphaFoldDB" id="A0A1H4V6I2"/>
<keyword evidence="2" id="KW-0805">Transcription regulation</keyword>
<dbReference type="Gene3D" id="1.10.10.10">
    <property type="entry name" value="Winged helix-like DNA-binding domain superfamily/Winged helix DNA-binding domain"/>
    <property type="match status" value="1"/>
</dbReference>
<gene>
    <name evidence="6" type="ORF">SAMN05216178_4762</name>
</gene>
<comment type="similarity">
    <text evidence="1">Belongs to the LysR transcriptional regulatory family.</text>
</comment>
<dbReference type="InterPro" id="IPR036388">
    <property type="entry name" value="WH-like_DNA-bd_sf"/>
</dbReference>
<keyword evidence="4" id="KW-0804">Transcription</keyword>
<dbReference type="Gene3D" id="3.40.190.10">
    <property type="entry name" value="Periplasmic binding protein-like II"/>
    <property type="match status" value="2"/>
</dbReference>